<organism evidence="2 3">
    <name type="scientific">Ectothiorhodospira marina</name>
    <dbReference type="NCBI Taxonomy" id="1396821"/>
    <lineage>
        <taxon>Bacteria</taxon>
        <taxon>Pseudomonadati</taxon>
        <taxon>Pseudomonadota</taxon>
        <taxon>Gammaproteobacteria</taxon>
        <taxon>Chromatiales</taxon>
        <taxon>Ectothiorhodospiraceae</taxon>
        <taxon>Ectothiorhodospira</taxon>
    </lineage>
</organism>
<evidence type="ECO:0000313" key="2">
    <source>
        <dbReference type="EMBL" id="SEL53815.1"/>
    </source>
</evidence>
<dbReference type="STRING" id="1396821.SAMN05444515_12011"/>
<sequence>MYNDIFVSAQEQFDKLAAPARKFNNVTLDHMAKLVDYQISMFRSYSEVAIEQMRAMQTVSDSQSLQAYVNAQGEAAKSLSEKVAKDTTELVELQRGYAEEVQKLGEESVATVSNLDVTKKGTASRKSA</sequence>
<dbReference type="RefSeq" id="WP_090255347.1">
    <property type="nucleotide sequence ID" value="NZ_FOAA01000020.1"/>
</dbReference>
<reference evidence="3" key="1">
    <citation type="submission" date="2016-10" db="EMBL/GenBank/DDBJ databases">
        <authorList>
            <person name="Varghese N."/>
            <person name="Submissions S."/>
        </authorList>
    </citation>
    <scope>NUCLEOTIDE SEQUENCE [LARGE SCALE GENOMIC DNA]</scope>
    <source>
        <strain evidence="3">DSM 241</strain>
    </source>
</reference>
<evidence type="ECO:0000259" key="1">
    <source>
        <dbReference type="Pfam" id="PF09361"/>
    </source>
</evidence>
<dbReference type="OrthoDB" id="8611311at2"/>
<dbReference type="EMBL" id="FOAA01000020">
    <property type="protein sequence ID" value="SEL53815.1"/>
    <property type="molecule type" value="Genomic_DNA"/>
</dbReference>
<accession>A0A1H7R1M8</accession>
<feature type="domain" description="Phasin" evidence="1">
    <location>
        <begin position="10"/>
        <end position="108"/>
    </location>
</feature>
<dbReference type="Proteomes" id="UP000199256">
    <property type="component" value="Unassembled WGS sequence"/>
</dbReference>
<dbReference type="Pfam" id="PF09361">
    <property type="entry name" value="Phasin_2"/>
    <property type="match status" value="1"/>
</dbReference>
<keyword evidence="3" id="KW-1185">Reference proteome</keyword>
<name>A0A1H7R1M8_9GAMM</name>
<protein>
    <submittedName>
        <fullName evidence="2">Phasin family protein</fullName>
    </submittedName>
</protein>
<dbReference type="AlphaFoldDB" id="A0A1H7R1M8"/>
<evidence type="ECO:0000313" key="3">
    <source>
        <dbReference type="Proteomes" id="UP000199256"/>
    </source>
</evidence>
<proteinExistence type="predicted"/>
<gene>
    <name evidence="2" type="ORF">SAMN05444515_12011</name>
</gene>
<dbReference type="InterPro" id="IPR018968">
    <property type="entry name" value="Phasin"/>
</dbReference>